<evidence type="ECO:0000313" key="1">
    <source>
        <dbReference type="EMBL" id="GJT54514.1"/>
    </source>
</evidence>
<sequence>MSDSSMGNYKGKKIMVEEEPNDEWVNPTSDDNIILGNYVKKCLSNGPIWYKIGYPLPHKFDKNKHPHTASCQCCKKGIKVQNDLKEFHEEMREIHYSLNNNFKLFLNTRIHSSGYGYPVLFTIQRISSSTDNTEYYFSKNDLGYQRGDDEVELTDEEFSDNEDEIAKVFRIDTNIFDYKTPICSAFNEFNYLLKVDPDLLTKVIMGFKTYDDYKDN</sequence>
<protein>
    <submittedName>
        <fullName evidence="1">Uncharacterized protein</fullName>
    </submittedName>
</protein>
<reference evidence="1" key="2">
    <citation type="submission" date="2022-01" db="EMBL/GenBank/DDBJ databases">
        <authorList>
            <person name="Yamashiro T."/>
            <person name="Shiraishi A."/>
            <person name="Satake H."/>
            <person name="Nakayama K."/>
        </authorList>
    </citation>
    <scope>NUCLEOTIDE SEQUENCE</scope>
</reference>
<keyword evidence="2" id="KW-1185">Reference proteome</keyword>
<accession>A0ABQ5EU80</accession>
<dbReference type="EMBL" id="BQNB010016678">
    <property type="protein sequence ID" value="GJT54514.1"/>
    <property type="molecule type" value="Genomic_DNA"/>
</dbReference>
<dbReference type="Proteomes" id="UP001151760">
    <property type="component" value="Unassembled WGS sequence"/>
</dbReference>
<name>A0ABQ5EU80_9ASTR</name>
<reference evidence="1" key="1">
    <citation type="journal article" date="2022" name="Int. J. Mol. Sci.">
        <title>Draft Genome of Tanacetum Coccineum: Genomic Comparison of Closely Related Tanacetum-Family Plants.</title>
        <authorList>
            <person name="Yamashiro T."/>
            <person name="Shiraishi A."/>
            <person name="Nakayama K."/>
            <person name="Satake H."/>
        </authorList>
    </citation>
    <scope>NUCLEOTIDE SEQUENCE</scope>
</reference>
<evidence type="ECO:0000313" key="2">
    <source>
        <dbReference type="Proteomes" id="UP001151760"/>
    </source>
</evidence>
<organism evidence="1 2">
    <name type="scientific">Tanacetum coccineum</name>
    <dbReference type="NCBI Taxonomy" id="301880"/>
    <lineage>
        <taxon>Eukaryota</taxon>
        <taxon>Viridiplantae</taxon>
        <taxon>Streptophyta</taxon>
        <taxon>Embryophyta</taxon>
        <taxon>Tracheophyta</taxon>
        <taxon>Spermatophyta</taxon>
        <taxon>Magnoliopsida</taxon>
        <taxon>eudicotyledons</taxon>
        <taxon>Gunneridae</taxon>
        <taxon>Pentapetalae</taxon>
        <taxon>asterids</taxon>
        <taxon>campanulids</taxon>
        <taxon>Asterales</taxon>
        <taxon>Asteraceae</taxon>
        <taxon>Asteroideae</taxon>
        <taxon>Anthemideae</taxon>
        <taxon>Anthemidinae</taxon>
        <taxon>Tanacetum</taxon>
    </lineage>
</organism>
<gene>
    <name evidence="1" type="ORF">Tco_0989568</name>
</gene>
<proteinExistence type="predicted"/>
<comment type="caution">
    <text evidence="1">The sequence shown here is derived from an EMBL/GenBank/DDBJ whole genome shotgun (WGS) entry which is preliminary data.</text>
</comment>